<dbReference type="InterPro" id="IPR048587">
    <property type="entry name" value="CvfB_S1_3rd"/>
</dbReference>
<comment type="similarity">
    <text evidence="1">Belongs to the CvfB family.</text>
</comment>
<organism evidence="6 7">
    <name type="scientific">Vagococcus zengguangii</name>
    <dbReference type="NCBI Taxonomy" id="2571750"/>
    <lineage>
        <taxon>Bacteria</taxon>
        <taxon>Bacillati</taxon>
        <taxon>Bacillota</taxon>
        <taxon>Bacilli</taxon>
        <taxon>Lactobacillales</taxon>
        <taxon>Enterococcaceae</taxon>
        <taxon>Vagococcus</taxon>
    </lineage>
</organism>
<dbReference type="InterPro" id="IPR014464">
    <property type="entry name" value="CvfB_fam"/>
</dbReference>
<dbReference type="InterPro" id="IPR036388">
    <property type="entry name" value="WH-like_DNA-bd_sf"/>
</dbReference>
<evidence type="ECO:0000259" key="4">
    <source>
        <dbReference type="Pfam" id="PF21191"/>
    </source>
</evidence>
<reference evidence="6 7" key="1">
    <citation type="submission" date="2019-04" db="EMBL/GenBank/DDBJ databases">
        <title>Vagococcus sp. nov., isolated from faeces of yaks (Bos grunniens).</title>
        <authorList>
            <person name="Ge Y."/>
        </authorList>
    </citation>
    <scope>NUCLEOTIDE SEQUENCE [LARGE SCALE GENOMIC DNA]</scope>
    <source>
        <strain evidence="6 7">MN-17</strain>
    </source>
</reference>
<dbReference type="AlphaFoldDB" id="A0A4D7CTH7"/>
<dbReference type="PANTHER" id="PTHR37296:SF1">
    <property type="entry name" value="CONSERVED VIRULENCE FACTOR B"/>
    <property type="match status" value="1"/>
</dbReference>
<dbReference type="Gene3D" id="2.40.50.330">
    <property type="match status" value="1"/>
</dbReference>
<evidence type="ECO:0000313" key="7">
    <source>
        <dbReference type="Proteomes" id="UP000298615"/>
    </source>
</evidence>
<dbReference type="KEGG" id="vao:FA707_05700"/>
<feature type="domain" description="Conserved virulence factor B second S1" evidence="4">
    <location>
        <begin position="71"/>
        <end position="132"/>
    </location>
</feature>
<sequence length="293" mass="32969">MKDLLGTVWTGLITDENDTSYYVQKNGFTFKLAKSEGERQLGDAVEGFAYLNQKGEGALTTQIPEIVKGKYGFADVVGTRRDLGAFINIGLGDKDIALSSDELPAMKELWPKKDDRLYVTLRTDEKDRLWAELADEERVAAMSRPATEDMHNKNVTGTVYRVKVVGTFVLTEDYHLAFIHPSERFNEPRLGEKVTGRVIGIRPDGMLNISLKPRAHEVISDDANMVLTFLRQSREGKIPFTDKSTPDEIKEMFAISKAQFKRALGSLMKAKKIKQENGYTILIEEQEQKSTKG</sequence>
<dbReference type="InterPro" id="IPR040764">
    <property type="entry name" value="CvfB_WH"/>
</dbReference>
<dbReference type="Pfam" id="PF21191">
    <property type="entry name" value="CvfB_1st"/>
    <property type="match status" value="1"/>
</dbReference>
<feature type="domain" description="Conserved virulence factor B-like winged helix" evidence="3">
    <location>
        <begin position="225"/>
        <end position="282"/>
    </location>
</feature>
<dbReference type="Pfam" id="PF17783">
    <property type="entry name" value="WHD_CvfB"/>
    <property type="match status" value="1"/>
</dbReference>
<keyword evidence="6" id="KW-0238">DNA-binding</keyword>
<proteinExistence type="inferred from homology"/>
<dbReference type="OrthoDB" id="9801597at2"/>
<protein>
    <submittedName>
        <fullName evidence="6">DNA-binding protein</fullName>
    </submittedName>
</protein>
<dbReference type="RefSeq" id="WP_136953324.1">
    <property type="nucleotide sequence ID" value="NZ_CP039712.1"/>
</dbReference>
<dbReference type="GO" id="GO:0003677">
    <property type="term" value="F:DNA binding"/>
    <property type="evidence" value="ECO:0007669"/>
    <property type="project" value="UniProtKB-KW"/>
</dbReference>
<keyword evidence="7" id="KW-1185">Reference proteome</keyword>
<dbReference type="Pfam" id="PF21543">
    <property type="entry name" value="CvfB_2nd"/>
    <property type="match status" value="1"/>
</dbReference>
<name>A0A4D7CTH7_9ENTE</name>
<dbReference type="PANTHER" id="PTHR37296">
    <property type="entry name" value="CONSERVED VIRULENCE FACTOR B"/>
    <property type="match status" value="1"/>
</dbReference>
<evidence type="ECO:0000259" key="5">
    <source>
        <dbReference type="Pfam" id="PF21543"/>
    </source>
</evidence>
<dbReference type="Proteomes" id="UP000298615">
    <property type="component" value="Chromosome"/>
</dbReference>
<dbReference type="EMBL" id="CP039712">
    <property type="protein sequence ID" value="QCI86493.1"/>
    <property type="molecule type" value="Genomic_DNA"/>
</dbReference>
<gene>
    <name evidence="6" type="ORF">FA707_05700</name>
</gene>
<dbReference type="Gene3D" id="1.10.10.10">
    <property type="entry name" value="Winged helix-like DNA-binding domain superfamily/Winged helix DNA-binding domain"/>
    <property type="match status" value="1"/>
</dbReference>
<dbReference type="InterPro" id="IPR039566">
    <property type="entry name" value="CvfB_S1_st"/>
</dbReference>
<dbReference type="Gene3D" id="2.40.50.140">
    <property type="entry name" value="Nucleic acid-binding proteins"/>
    <property type="match status" value="2"/>
</dbReference>
<dbReference type="InterPro" id="IPR048588">
    <property type="entry name" value="CvfB_S1_2nd"/>
</dbReference>
<evidence type="ECO:0000256" key="1">
    <source>
        <dbReference type="PIRNR" id="PIRNR012524"/>
    </source>
</evidence>
<evidence type="ECO:0000259" key="2">
    <source>
        <dbReference type="Pfam" id="PF13509"/>
    </source>
</evidence>
<feature type="domain" description="Conserved virulence factor B third S1" evidence="5">
    <location>
        <begin position="140"/>
        <end position="213"/>
    </location>
</feature>
<evidence type="ECO:0000313" key="6">
    <source>
        <dbReference type="EMBL" id="QCI86493.1"/>
    </source>
</evidence>
<feature type="domain" description="Conserved virulence factor B first S1" evidence="2">
    <location>
        <begin position="5"/>
        <end position="62"/>
    </location>
</feature>
<dbReference type="Pfam" id="PF13509">
    <property type="entry name" value="S1_2"/>
    <property type="match status" value="1"/>
</dbReference>
<accession>A0A4D7CTH7</accession>
<evidence type="ECO:0000259" key="3">
    <source>
        <dbReference type="Pfam" id="PF17783"/>
    </source>
</evidence>
<dbReference type="InterPro" id="IPR012340">
    <property type="entry name" value="NA-bd_OB-fold"/>
</dbReference>
<dbReference type="PIRSF" id="PIRSF012524">
    <property type="entry name" value="YitL_S1"/>
    <property type="match status" value="1"/>
</dbReference>